<evidence type="ECO:0000313" key="1">
    <source>
        <dbReference type="EMBL" id="SVD55403.1"/>
    </source>
</evidence>
<accession>A0A382W9B2</accession>
<dbReference type="EMBL" id="UINC01158068">
    <property type="protein sequence ID" value="SVD55403.1"/>
    <property type="molecule type" value="Genomic_DNA"/>
</dbReference>
<organism evidence="1">
    <name type="scientific">marine metagenome</name>
    <dbReference type="NCBI Taxonomy" id="408172"/>
    <lineage>
        <taxon>unclassified sequences</taxon>
        <taxon>metagenomes</taxon>
        <taxon>ecological metagenomes</taxon>
    </lineage>
</organism>
<dbReference type="AlphaFoldDB" id="A0A382W9B2"/>
<feature type="non-terminal residue" evidence="1">
    <location>
        <position position="47"/>
    </location>
</feature>
<proteinExistence type="predicted"/>
<reference evidence="1" key="1">
    <citation type="submission" date="2018-05" db="EMBL/GenBank/DDBJ databases">
        <authorList>
            <person name="Lanie J.A."/>
            <person name="Ng W.-L."/>
            <person name="Kazmierczak K.M."/>
            <person name="Andrzejewski T.M."/>
            <person name="Davidsen T.M."/>
            <person name="Wayne K.J."/>
            <person name="Tettelin H."/>
            <person name="Glass J.I."/>
            <person name="Rusch D."/>
            <person name="Podicherti R."/>
            <person name="Tsui H.-C.T."/>
            <person name="Winkler M.E."/>
        </authorList>
    </citation>
    <scope>NUCLEOTIDE SEQUENCE</scope>
</reference>
<protein>
    <submittedName>
        <fullName evidence="1">Uncharacterized protein</fullName>
    </submittedName>
</protein>
<gene>
    <name evidence="1" type="ORF">METZ01_LOCUS408257</name>
</gene>
<sequence length="47" mass="5241">MAGPTHARTVAPTRDKANLPGCSKFTRKILFQGNHEQPLHLHQARHA</sequence>
<name>A0A382W9B2_9ZZZZ</name>